<gene>
    <name evidence="2" type="ORF">JFN93_23280</name>
</gene>
<keyword evidence="3" id="KW-1185">Reference proteome</keyword>
<accession>A0A8J7SD72</accession>
<protein>
    <recommendedName>
        <fullName evidence="4">Lipoprotein</fullName>
    </recommendedName>
</protein>
<comment type="caution">
    <text evidence="2">The sequence shown here is derived from an EMBL/GenBank/DDBJ whole genome shotgun (WGS) entry which is preliminary data.</text>
</comment>
<dbReference type="AlphaFoldDB" id="A0A8J7SD72"/>
<evidence type="ECO:0000313" key="2">
    <source>
        <dbReference type="EMBL" id="MBJ6727649.1"/>
    </source>
</evidence>
<dbReference type="RefSeq" id="WP_199386790.1">
    <property type="nucleotide sequence ID" value="NZ_JAEMHM010000027.1"/>
</dbReference>
<dbReference type="EMBL" id="JAEMHM010000027">
    <property type="protein sequence ID" value="MBJ6727649.1"/>
    <property type="molecule type" value="Genomic_DNA"/>
</dbReference>
<dbReference type="Proteomes" id="UP000636888">
    <property type="component" value="Unassembled WGS sequence"/>
</dbReference>
<proteinExistence type="predicted"/>
<name>A0A8J7SD72_9BACT</name>
<feature type="signal peptide" evidence="1">
    <location>
        <begin position="1"/>
        <end position="20"/>
    </location>
</feature>
<evidence type="ECO:0008006" key="4">
    <source>
        <dbReference type="Google" id="ProtNLM"/>
    </source>
</evidence>
<keyword evidence="1" id="KW-0732">Signal</keyword>
<evidence type="ECO:0000256" key="1">
    <source>
        <dbReference type="SAM" id="SignalP"/>
    </source>
</evidence>
<evidence type="ECO:0000313" key="3">
    <source>
        <dbReference type="Proteomes" id="UP000636888"/>
    </source>
</evidence>
<organism evidence="2 3">
    <name type="scientific">Geomesophilobacter sediminis</name>
    <dbReference type="NCBI Taxonomy" id="2798584"/>
    <lineage>
        <taxon>Bacteria</taxon>
        <taxon>Pseudomonadati</taxon>
        <taxon>Thermodesulfobacteriota</taxon>
        <taxon>Desulfuromonadia</taxon>
        <taxon>Geobacterales</taxon>
        <taxon>Geobacteraceae</taxon>
        <taxon>Geomesophilobacter</taxon>
    </lineage>
</organism>
<dbReference type="PROSITE" id="PS51257">
    <property type="entry name" value="PROKAR_LIPOPROTEIN"/>
    <property type="match status" value="1"/>
</dbReference>
<sequence length="189" mass="19541">MKRYLIPVTFFLAAIMSGCGGGGGGSSAPASKAVTTVYLFGNMTTSAWVATVDTSFKLPNGVLANVSTASGVTSGNLPLYSASFVPSGPVVLPASNFSGTYNTSTGLVRVSMINNGGLNVRMNSVGNGIEIGKIIFKLPTAGSTPTLPSTWVVPNPTDSSEYLKIGQDTPSHDTSYVPNCKLNFVTTFQ</sequence>
<feature type="chain" id="PRO_5035241511" description="Lipoprotein" evidence="1">
    <location>
        <begin position="21"/>
        <end position="189"/>
    </location>
</feature>
<reference evidence="2" key="1">
    <citation type="submission" date="2020-12" db="EMBL/GenBank/DDBJ databases">
        <title>Geomonas sp. Red875, isolated from river sediment.</title>
        <authorList>
            <person name="Xu Z."/>
            <person name="Zhang Z."/>
            <person name="Masuda Y."/>
            <person name="Itoh H."/>
            <person name="Senoo K."/>
        </authorList>
    </citation>
    <scope>NUCLEOTIDE SEQUENCE</scope>
    <source>
        <strain evidence="2">Red875</strain>
    </source>
</reference>